<evidence type="ECO:0000256" key="1">
    <source>
        <dbReference type="ARBA" id="ARBA00005380"/>
    </source>
</evidence>
<dbReference type="NCBIfam" id="TIGR03168">
    <property type="entry name" value="1-PFK"/>
    <property type="match status" value="1"/>
</dbReference>
<dbReference type="InterPro" id="IPR017583">
    <property type="entry name" value="Tagatose/fructose_Pkinase"/>
</dbReference>
<dbReference type="SUPFAM" id="SSF53613">
    <property type="entry name" value="Ribokinase-like"/>
    <property type="match status" value="1"/>
</dbReference>
<feature type="domain" description="Carbohydrate kinase PfkB" evidence="9">
    <location>
        <begin position="22"/>
        <end position="281"/>
    </location>
</feature>
<dbReference type="RefSeq" id="WP_069033660.1">
    <property type="nucleotide sequence ID" value="NZ_MDKC01000013.1"/>
</dbReference>
<dbReference type="InterPro" id="IPR011611">
    <property type="entry name" value="PfkB_dom"/>
</dbReference>
<dbReference type="CDD" id="cd01164">
    <property type="entry name" value="FruK_PfkB_like"/>
    <property type="match status" value="1"/>
</dbReference>
<dbReference type="EC" id="2.7.1.144" evidence="7"/>
<dbReference type="PANTHER" id="PTHR46566:SF5">
    <property type="entry name" value="1-PHOSPHOFRUCTOKINASE"/>
    <property type="match status" value="1"/>
</dbReference>
<protein>
    <recommendedName>
        <fullName evidence="7">Tagatose-6-phosphate kinase</fullName>
        <ecNumber evidence="7">2.7.1.144</ecNumber>
    </recommendedName>
</protein>
<evidence type="ECO:0000256" key="8">
    <source>
        <dbReference type="RuleBase" id="RU369061"/>
    </source>
</evidence>
<evidence type="ECO:0000313" key="10">
    <source>
        <dbReference type="EMBL" id="ODG91821.1"/>
    </source>
</evidence>
<comment type="similarity">
    <text evidence="7">Belongs to the carbohydrate kinase PfkB family. LacC subfamily.</text>
</comment>
<dbReference type="PROSITE" id="PS00583">
    <property type="entry name" value="PFKB_KINASES_1"/>
    <property type="match status" value="1"/>
</dbReference>
<organism evidence="10 11">
    <name type="scientific">Gottfriedia luciferensis</name>
    <dbReference type="NCBI Taxonomy" id="178774"/>
    <lineage>
        <taxon>Bacteria</taxon>
        <taxon>Bacillati</taxon>
        <taxon>Bacillota</taxon>
        <taxon>Bacilli</taxon>
        <taxon>Bacillales</taxon>
        <taxon>Bacillaceae</taxon>
        <taxon>Gottfriedia</taxon>
    </lineage>
</organism>
<keyword evidence="5 7" id="KW-0067">ATP-binding</keyword>
<dbReference type="PANTHER" id="PTHR46566">
    <property type="entry name" value="1-PHOSPHOFRUCTOKINASE-RELATED"/>
    <property type="match status" value="1"/>
</dbReference>
<dbReference type="InterPro" id="IPR002173">
    <property type="entry name" value="Carboh/pur_kinase_PfkB_CS"/>
</dbReference>
<sequence>MIATITLNPAIDIRYNLPVLHLDDVNRVTAVDKTAGGKGLNVSRVLSQLGVKVTCTGFLGGKSGEWIAGQLQNYNLINHFVEIRGETRFCLAIESKEGHTEILEQGPEISENEREEFLKNFDTILESNNYIVGSGSLPYGIGSDFYRDLIEKTKQKGKYFLLDSSGESLAQGVKGKPFLIKPNREEFCKLIGLNQLSIEDMILHAREICQKGTQYVLLSLGKEGAILISENVTLQAIIPTLTDVHQVGSGDSMLAGFAFAHSKGYSIEAILKWSCACGISNAASERTGSVELTKVQHYFNLIKVKELTGGDYGGKYSLF</sequence>
<keyword evidence="11" id="KW-1185">Reference proteome</keyword>
<evidence type="ECO:0000256" key="6">
    <source>
        <dbReference type="ARBA" id="ARBA00047745"/>
    </source>
</evidence>
<evidence type="ECO:0000256" key="7">
    <source>
        <dbReference type="PIRNR" id="PIRNR000535"/>
    </source>
</evidence>
<comment type="pathway">
    <text evidence="7">Carbohydrate metabolism; D-tagatose 6-phosphate degradation; D-glyceraldehyde 3-phosphate and glycerone phosphate from D-tagatose 6-phosphate: step 1/2.</text>
</comment>
<comment type="function">
    <text evidence="8">Catalyzes the ATP-dependent phosphorylation of fructose-l-phosphate to fructose-l,6-bisphosphate.</text>
</comment>
<keyword evidence="3 7" id="KW-0547">Nucleotide-binding</keyword>
<reference evidence="10 11" key="1">
    <citation type="submission" date="2016-07" db="EMBL/GenBank/DDBJ databases">
        <authorList>
            <person name="Townsley L."/>
            <person name="Shank E.A."/>
        </authorList>
    </citation>
    <scope>NUCLEOTIDE SEQUENCE [LARGE SCALE GENOMIC DNA]</scope>
    <source>
        <strain evidence="10 11">CH01</strain>
    </source>
</reference>
<evidence type="ECO:0000313" key="11">
    <source>
        <dbReference type="Proteomes" id="UP000094580"/>
    </source>
</evidence>
<evidence type="ECO:0000256" key="4">
    <source>
        <dbReference type="ARBA" id="ARBA00022777"/>
    </source>
</evidence>
<dbReference type="NCBIfam" id="TIGR03828">
    <property type="entry name" value="pfkB"/>
    <property type="match status" value="1"/>
</dbReference>
<dbReference type="Gene3D" id="3.40.1190.20">
    <property type="match status" value="1"/>
</dbReference>
<keyword evidence="4 8" id="KW-0418">Kinase</keyword>
<name>A0ABX2ZQ04_9BACI</name>
<keyword evidence="2 7" id="KW-0808">Transferase</keyword>
<evidence type="ECO:0000256" key="2">
    <source>
        <dbReference type="ARBA" id="ARBA00022679"/>
    </source>
</evidence>
<comment type="caution">
    <text evidence="10">The sequence shown here is derived from an EMBL/GenBank/DDBJ whole genome shotgun (WGS) entry which is preliminary data.</text>
</comment>
<comment type="catalytic activity">
    <reaction evidence="6 8">
        <text>beta-D-fructose 1-phosphate + ATP = beta-D-fructose 1,6-bisphosphate + ADP + H(+)</text>
        <dbReference type="Rhea" id="RHEA:14213"/>
        <dbReference type="ChEBI" id="CHEBI:15378"/>
        <dbReference type="ChEBI" id="CHEBI:30616"/>
        <dbReference type="ChEBI" id="CHEBI:32966"/>
        <dbReference type="ChEBI" id="CHEBI:138881"/>
        <dbReference type="ChEBI" id="CHEBI:456216"/>
        <dbReference type="EC" id="2.7.1.56"/>
    </reaction>
</comment>
<proteinExistence type="inferred from homology"/>
<dbReference type="PIRSF" id="PIRSF000535">
    <property type="entry name" value="1PFK/6PFK/LacC"/>
    <property type="match status" value="1"/>
</dbReference>
<evidence type="ECO:0000256" key="5">
    <source>
        <dbReference type="ARBA" id="ARBA00022840"/>
    </source>
</evidence>
<keyword evidence="7" id="KW-0423">Lactose metabolism</keyword>
<dbReference type="Proteomes" id="UP000094580">
    <property type="component" value="Unassembled WGS sequence"/>
</dbReference>
<comment type="catalytic activity">
    <reaction evidence="7">
        <text>D-tagatofuranose 6-phosphate + ATP = D-tagatofuranose 1,6-bisphosphate + ADP + H(+)</text>
        <dbReference type="Rhea" id="RHEA:12420"/>
        <dbReference type="ChEBI" id="CHEBI:15378"/>
        <dbReference type="ChEBI" id="CHEBI:30616"/>
        <dbReference type="ChEBI" id="CHEBI:58694"/>
        <dbReference type="ChEBI" id="CHEBI:58695"/>
        <dbReference type="ChEBI" id="CHEBI:456216"/>
        <dbReference type="EC" id="2.7.1.144"/>
    </reaction>
</comment>
<dbReference type="InterPro" id="IPR022463">
    <property type="entry name" value="1-PFruKinase"/>
</dbReference>
<gene>
    <name evidence="10" type="ORF">BED47_04880</name>
</gene>
<dbReference type="Pfam" id="PF00294">
    <property type="entry name" value="PfkB"/>
    <property type="match status" value="1"/>
</dbReference>
<dbReference type="EMBL" id="MDKC01000013">
    <property type="protein sequence ID" value="ODG91821.1"/>
    <property type="molecule type" value="Genomic_DNA"/>
</dbReference>
<accession>A0ABX2ZQ04</accession>
<evidence type="ECO:0000256" key="3">
    <source>
        <dbReference type="ARBA" id="ARBA00022741"/>
    </source>
</evidence>
<dbReference type="InterPro" id="IPR029056">
    <property type="entry name" value="Ribokinase-like"/>
</dbReference>
<comment type="similarity">
    <text evidence="1">Belongs to the carbohydrate kinase pfkB family.</text>
</comment>
<evidence type="ECO:0000259" key="9">
    <source>
        <dbReference type="Pfam" id="PF00294"/>
    </source>
</evidence>